<name>A0A1F5YVF6_9BACT</name>
<accession>A0A1F5YVF6</accession>
<comment type="caution">
    <text evidence="1">The sequence shown here is derived from an EMBL/GenBank/DDBJ whole genome shotgun (WGS) entry which is preliminary data.</text>
</comment>
<dbReference type="InterPro" id="IPR029063">
    <property type="entry name" value="SAM-dependent_MTases_sf"/>
</dbReference>
<evidence type="ECO:0008006" key="3">
    <source>
        <dbReference type="Google" id="ProtNLM"/>
    </source>
</evidence>
<dbReference type="Gene3D" id="3.40.50.150">
    <property type="entry name" value="Vaccinia Virus protein VP39"/>
    <property type="match status" value="1"/>
</dbReference>
<evidence type="ECO:0000313" key="1">
    <source>
        <dbReference type="EMBL" id="OGG03872.1"/>
    </source>
</evidence>
<dbReference type="STRING" id="1798371.A2W14_05015"/>
<reference evidence="1 2" key="1">
    <citation type="journal article" date="2016" name="Nat. Commun.">
        <title>Thousands of microbial genomes shed light on interconnected biogeochemical processes in an aquifer system.</title>
        <authorList>
            <person name="Anantharaman K."/>
            <person name="Brown C.T."/>
            <person name="Hug L.A."/>
            <person name="Sharon I."/>
            <person name="Castelle C.J."/>
            <person name="Probst A.J."/>
            <person name="Thomas B.C."/>
            <person name="Singh A."/>
            <person name="Wilkins M.J."/>
            <person name="Karaoz U."/>
            <person name="Brodie E.L."/>
            <person name="Williams K.H."/>
            <person name="Hubbard S.S."/>
            <person name="Banfield J.F."/>
        </authorList>
    </citation>
    <scope>NUCLEOTIDE SEQUENCE [LARGE SCALE GENOMIC DNA]</scope>
</reference>
<gene>
    <name evidence="1" type="ORF">A2W14_05015</name>
</gene>
<dbReference type="EMBL" id="MFJA01000012">
    <property type="protein sequence ID" value="OGG03872.1"/>
    <property type="molecule type" value="Genomic_DNA"/>
</dbReference>
<organism evidence="1 2">
    <name type="scientific">Candidatus Gottesmanbacteria bacterium RBG_16_37_8</name>
    <dbReference type="NCBI Taxonomy" id="1798371"/>
    <lineage>
        <taxon>Bacteria</taxon>
        <taxon>Candidatus Gottesmaniibacteriota</taxon>
    </lineage>
</organism>
<dbReference type="CDD" id="cd02440">
    <property type="entry name" value="AdoMet_MTases"/>
    <property type="match status" value="1"/>
</dbReference>
<proteinExistence type="predicted"/>
<dbReference type="AlphaFoldDB" id="A0A1F5YVF6"/>
<dbReference type="SUPFAM" id="SSF53335">
    <property type="entry name" value="S-adenosyl-L-methionine-dependent methyltransferases"/>
    <property type="match status" value="1"/>
</dbReference>
<sequence length="251" mass="30390">MSFYDFYYYKSHPDWLNNLFIRYNQNILFHLLSFFPDRKQINLLELGPGKGYFYEACQKWDKKISYHAFDRNDLILKSLNIKSVFKGKAPNLPLFKKKFDIIFSAYLIEHLKSGEEVFELIRKCKKNLSPGGLIVFLAPDALSLKMEFWNMDYTHSFPTTKRNVAMAFYDNQLSDLNIHDYYDFTLWLTNKSNLWPICSFLIRITMIFYDYRLFNFLMLFSFRKTINRPENWFYRLFCFTKVKNLMFIARV</sequence>
<dbReference type="Proteomes" id="UP000176665">
    <property type="component" value="Unassembled WGS sequence"/>
</dbReference>
<evidence type="ECO:0000313" key="2">
    <source>
        <dbReference type="Proteomes" id="UP000176665"/>
    </source>
</evidence>
<protein>
    <recommendedName>
        <fullName evidence="3">Methyltransferase type 11 domain-containing protein</fullName>
    </recommendedName>
</protein>
<dbReference type="Pfam" id="PF13489">
    <property type="entry name" value="Methyltransf_23"/>
    <property type="match status" value="1"/>
</dbReference>